<sequence>MLKMIKEQAVVRNVTTRDGIILAWLVDKERPVAITTPEELHKVGIDSPDWKRLKLDHLTVLEFSCLVRQACKESNEVNEASCVRPGRWKNERKSEYVESVDGNRVNELHDGVDDMTVDDITHQLKLVLIEPALKTFSQTNDLRTWYGTGEVPNNRIPGESPSVERRGSPGVFSTTRSRRRFFSLQQLSTAEKVLEVWRRANIPTSDVSWVKKKVLQTVRGVGRLAKSKHGRRDGKKKIEEMHFQRPLEDFFDMRFSKGQGKRRPPKTRLFLEVRGGTAELLGWGDGSEGGLGEAT</sequence>
<protein>
    <submittedName>
        <fullName evidence="2">Uncharacterized protein</fullName>
    </submittedName>
</protein>
<accession>A0A8J4XV48</accession>
<dbReference type="EMBL" id="JACEEZ010019715">
    <property type="protein sequence ID" value="KAG0715418.1"/>
    <property type="molecule type" value="Genomic_DNA"/>
</dbReference>
<evidence type="ECO:0000256" key="1">
    <source>
        <dbReference type="SAM" id="MobiDB-lite"/>
    </source>
</evidence>
<gene>
    <name evidence="2" type="ORF">GWK47_012010</name>
</gene>
<dbReference type="Proteomes" id="UP000770661">
    <property type="component" value="Unassembled WGS sequence"/>
</dbReference>
<dbReference type="OrthoDB" id="10046076at2759"/>
<feature type="region of interest" description="Disordered" evidence="1">
    <location>
        <begin position="152"/>
        <end position="171"/>
    </location>
</feature>
<organism evidence="2 3">
    <name type="scientific">Chionoecetes opilio</name>
    <name type="common">Atlantic snow crab</name>
    <name type="synonym">Cancer opilio</name>
    <dbReference type="NCBI Taxonomy" id="41210"/>
    <lineage>
        <taxon>Eukaryota</taxon>
        <taxon>Metazoa</taxon>
        <taxon>Ecdysozoa</taxon>
        <taxon>Arthropoda</taxon>
        <taxon>Crustacea</taxon>
        <taxon>Multicrustacea</taxon>
        <taxon>Malacostraca</taxon>
        <taxon>Eumalacostraca</taxon>
        <taxon>Eucarida</taxon>
        <taxon>Decapoda</taxon>
        <taxon>Pleocyemata</taxon>
        <taxon>Brachyura</taxon>
        <taxon>Eubrachyura</taxon>
        <taxon>Majoidea</taxon>
        <taxon>Majidae</taxon>
        <taxon>Chionoecetes</taxon>
    </lineage>
</organism>
<evidence type="ECO:0000313" key="2">
    <source>
        <dbReference type="EMBL" id="KAG0715418.1"/>
    </source>
</evidence>
<evidence type="ECO:0000313" key="3">
    <source>
        <dbReference type="Proteomes" id="UP000770661"/>
    </source>
</evidence>
<name>A0A8J4XV48_CHIOP</name>
<comment type="caution">
    <text evidence="2">The sequence shown here is derived from an EMBL/GenBank/DDBJ whole genome shotgun (WGS) entry which is preliminary data.</text>
</comment>
<keyword evidence="3" id="KW-1185">Reference proteome</keyword>
<dbReference type="AlphaFoldDB" id="A0A8J4XV48"/>
<reference evidence="2" key="1">
    <citation type="submission" date="2020-07" db="EMBL/GenBank/DDBJ databases">
        <title>The High-quality genome of the commercially important snow crab, Chionoecetes opilio.</title>
        <authorList>
            <person name="Jeong J.-H."/>
            <person name="Ryu S."/>
        </authorList>
    </citation>
    <scope>NUCLEOTIDE SEQUENCE</scope>
    <source>
        <strain evidence="2">MADBK_172401_WGS</strain>
        <tissue evidence="2">Digestive gland</tissue>
    </source>
</reference>
<proteinExistence type="predicted"/>